<feature type="site" description="Transition state stabilizer" evidence="10">
    <location>
        <position position="212"/>
    </location>
</feature>
<protein>
    <recommendedName>
        <fullName evidence="4 11">3-deoxy-D-manno-octulosonic acid transferase</fullName>
        <shortName evidence="11">Kdo transferase</shortName>
        <ecNumber evidence="3 11">2.4.99.12</ecNumber>
    </recommendedName>
    <alternativeName>
        <fullName evidence="7 11">Lipid IV(A) 3-deoxy-D-manno-octulosonic acid transferase</fullName>
    </alternativeName>
</protein>
<dbReference type="EMBL" id="FLRC01000044">
    <property type="protein sequence ID" value="SBT26980.1"/>
    <property type="molecule type" value="Genomic_DNA"/>
</dbReference>
<evidence type="ECO:0000256" key="6">
    <source>
        <dbReference type="ARBA" id="ARBA00022679"/>
    </source>
</evidence>
<dbReference type="InterPro" id="IPR001296">
    <property type="entry name" value="Glyco_trans_1"/>
</dbReference>
<reference evidence="14 16" key="1">
    <citation type="submission" date="2016-06" db="EMBL/GenBank/DDBJ databases">
        <authorList>
            <person name="Kjaerup R.B."/>
            <person name="Dalgaard T.S."/>
            <person name="Juul-Madsen H.R."/>
        </authorList>
    </citation>
    <scope>NUCLEOTIDE SEQUENCE [LARGE SCALE GENOMIC DNA]</scope>
    <source>
        <strain evidence="14">Orrdi1</strain>
    </source>
</reference>
<dbReference type="EMBL" id="LT907988">
    <property type="protein sequence ID" value="SOE52600.1"/>
    <property type="molecule type" value="Genomic_DNA"/>
</dbReference>
<comment type="function">
    <text evidence="11">Involved in lipopolysaccharide (LPS) biosynthesis. Catalyzes the transfer of 3-deoxy-D-manno-octulosonate (Kdo) residue(s) from CMP-Kdo to lipid IV(A), the tetraacyldisaccharide-1,4'-bisphosphate precursor of lipid A.</text>
</comment>
<keyword evidence="5" id="KW-0997">Cell inner membrane</keyword>
<evidence type="ECO:0000259" key="12">
    <source>
        <dbReference type="Pfam" id="PF00534"/>
    </source>
</evidence>
<gene>
    <name evidence="14" type="ORF">ODI_01105</name>
    <name evidence="15" type="ORF">ODI_R4328</name>
</gene>
<sequence>MPGRTLYTWALRLLAPVLWLWMWRRARKAGGHWHILGVERLGWVTPSAPDNRPVWVHAVSLGETRAAEPLLRALLARGLPVLLTHMTATGRAEGARLFPDAIAQGQLRQAWLPYDFPGATRRFLARARPRCGVLIEREVWPNLLAQARKQGVPMALASARFSPSSLAQARWLGEALREALAGLDIVLAQTAEDGGRLALAGARDIQVVGNLKFDLTLPPDQVSSGKAWRQALGRPVLAVASTREGEEAMLLAALRAHPLPKVNDQAPLVVLIPRHPQRFGDVADLLRAQGVSFARRSEGADVAALADKAVLLGDSLGEMPFYYAGADVAIVAGSFAPLGGHNLIEACAAGVPVVVGPHTKNFAQAVDDAVAAGAALQVLDADAAIDFVSALLNDGPRRAAMAEAARAWQVSHVGATARIMDALPLD</sequence>
<keyword evidence="16" id="KW-1185">Reference proteome</keyword>
<dbReference type="InterPro" id="IPR039901">
    <property type="entry name" value="Kdotransferase"/>
</dbReference>
<dbReference type="RefSeq" id="WP_067757666.1">
    <property type="nucleotide sequence ID" value="NZ_LT907988.1"/>
</dbReference>
<evidence type="ECO:0000256" key="11">
    <source>
        <dbReference type="RuleBase" id="RU365103"/>
    </source>
</evidence>
<dbReference type="GO" id="GO:0005886">
    <property type="term" value="C:plasma membrane"/>
    <property type="evidence" value="ECO:0007669"/>
    <property type="project" value="UniProtKB-SubCell"/>
</dbReference>
<dbReference type="Pfam" id="PF00534">
    <property type="entry name" value="Glycos_transf_1"/>
    <property type="match status" value="1"/>
</dbReference>
<evidence type="ECO:0000313" key="16">
    <source>
        <dbReference type="Proteomes" id="UP000078558"/>
    </source>
</evidence>
<evidence type="ECO:0000256" key="3">
    <source>
        <dbReference type="ARBA" id="ARBA00012621"/>
    </source>
</evidence>
<comment type="pathway">
    <text evidence="2 11">Bacterial outer membrane biogenesis; LPS core biosynthesis.</text>
</comment>
<dbReference type="SUPFAM" id="SSF53756">
    <property type="entry name" value="UDP-Glycosyltransferase/glycogen phosphorylase"/>
    <property type="match status" value="1"/>
</dbReference>
<organism evidence="14 16">
    <name type="scientific">Orrella dioscoreae</name>
    <dbReference type="NCBI Taxonomy" id="1851544"/>
    <lineage>
        <taxon>Bacteria</taxon>
        <taxon>Pseudomonadati</taxon>
        <taxon>Pseudomonadota</taxon>
        <taxon>Betaproteobacteria</taxon>
        <taxon>Burkholderiales</taxon>
        <taxon>Alcaligenaceae</taxon>
        <taxon>Orrella</taxon>
    </lineage>
</organism>
<dbReference type="KEGG" id="odi:ODI_R4328"/>
<evidence type="ECO:0000313" key="15">
    <source>
        <dbReference type="EMBL" id="SOE52600.1"/>
    </source>
</evidence>
<dbReference type="OrthoDB" id="9789797at2"/>
<feature type="domain" description="3-deoxy-D-manno-octulosonic-acid transferase N-terminal" evidence="13">
    <location>
        <begin position="39"/>
        <end position="214"/>
    </location>
</feature>
<dbReference type="Pfam" id="PF04413">
    <property type="entry name" value="Glycos_transf_N"/>
    <property type="match status" value="1"/>
</dbReference>
<keyword evidence="11" id="KW-0448">Lipopolysaccharide biosynthesis</keyword>
<evidence type="ECO:0000256" key="1">
    <source>
        <dbReference type="ARBA" id="ARBA00004196"/>
    </source>
</evidence>
<dbReference type="InterPro" id="IPR007507">
    <property type="entry name" value="Glycos_transf_N"/>
</dbReference>
<keyword evidence="6 11" id="KW-0808">Transferase</keyword>
<dbReference type="Proteomes" id="UP000078558">
    <property type="component" value="Chromosome I"/>
</dbReference>
<feature type="site" description="Transition state stabilizer" evidence="10">
    <location>
        <position position="136"/>
    </location>
</feature>
<comment type="similarity">
    <text evidence="11">Belongs to the glycosyltransferase group 1 family.</text>
</comment>
<evidence type="ECO:0000256" key="8">
    <source>
        <dbReference type="ARBA" id="ARBA00049183"/>
    </source>
</evidence>
<comment type="catalytic activity">
    <reaction evidence="8 11">
        <text>lipid IVA (E. coli) + CMP-3-deoxy-beta-D-manno-octulosonate = alpha-Kdo-(2-&gt;6)-lipid IVA (E. coli) + CMP + H(+)</text>
        <dbReference type="Rhea" id="RHEA:28066"/>
        <dbReference type="ChEBI" id="CHEBI:15378"/>
        <dbReference type="ChEBI" id="CHEBI:58603"/>
        <dbReference type="ChEBI" id="CHEBI:60364"/>
        <dbReference type="ChEBI" id="CHEBI:60377"/>
        <dbReference type="ChEBI" id="CHEBI:85987"/>
        <dbReference type="EC" id="2.4.99.12"/>
    </reaction>
</comment>
<feature type="active site" description="Proton acceptor" evidence="9">
    <location>
        <position position="63"/>
    </location>
</feature>
<dbReference type="UniPathway" id="UPA00958"/>
<keyword evidence="11" id="KW-1003">Cell membrane</keyword>
<evidence type="ECO:0000256" key="2">
    <source>
        <dbReference type="ARBA" id="ARBA00004713"/>
    </source>
</evidence>
<feature type="domain" description="Glycosyl transferase family 1" evidence="12">
    <location>
        <begin position="308"/>
        <end position="408"/>
    </location>
</feature>
<dbReference type="STRING" id="1851544.ODI_01105"/>
<accession>A0A1C3K618</accession>
<dbReference type="PANTHER" id="PTHR42755:SF1">
    <property type="entry name" value="3-DEOXY-D-MANNO-OCTULOSONIC ACID TRANSFERASE, MITOCHONDRIAL-RELATED"/>
    <property type="match status" value="1"/>
</dbReference>
<dbReference type="PANTHER" id="PTHR42755">
    <property type="entry name" value="3-DEOXY-MANNO-OCTULOSONATE CYTIDYLYLTRANSFERASE"/>
    <property type="match status" value="1"/>
</dbReference>
<dbReference type="Gene3D" id="3.40.50.11720">
    <property type="entry name" value="3-Deoxy-D-manno-octulosonic-acid transferase, N-terminal domain"/>
    <property type="match status" value="1"/>
</dbReference>
<dbReference type="Gene3D" id="3.40.50.2000">
    <property type="entry name" value="Glycogen Phosphorylase B"/>
    <property type="match status" value="1"/>
</dbReference>
<evidence type="ECO:0000256" key="10">
    <source>
        <dbReference type="PIRSR" id="PIRSR639901-2"/>
    </source>
</evidence>
<comment type="subcellular location">
    <subcellularLocation>
        <location evidence="1">Cell envelope</location>
    </subcellularLocation>
    <subcellularLocation>
        <location evidence="11">Cell membrane</location>
    </subcellularLocation>
</comment>
<dbReference type="GO" id="GO:0043842">
    <property type="term" value="F:Kdo transferase activity"/>
    <property type="evidence" value="ECO:0007669"/>
    <property type="project" value="UniProtKB-EC"/>
</dbReference>
<dbReference type="InterPro" id="IPR038107">
    <property type="entry name" value="Glycos_transf_N_sf"/>
</dbReference>
<name>A0A1C3K618_9BURK</name>
<reference evidence="15 16" key="2">
    <citation type="submission" date="2017-08" db="EMBL/GenBank/DDBJ databases">
        <authorList>
            <person name="de Groot N.N."/>
        </authorList>
    </citation>
    <scope>NUCLEOTIDE SEQUENCE [LARGE SCALE GENOMIC DNA]</scope>
    <source>
        <strain evidence="15">Orrdi1</strain>
    </source>
</reference>
<evidence type="ECO:0000313" key="14">
    <source>
        <dbReference type="EMBL" id="SBT26980.1"/>
    </source>
</evidence>
<dbReference type="GO" id="GO:0030313">
    <property type="term" value="C:cell envelope"/>
    <property type="evidence" value="ECO:0007669"/>
    <property type="project" value="UniProtKB-SubCell"/>
</dbReference>
<evidence type="ECO:0000256" key="4">
    <source>
        <dbReference type="ARBA" id="ARBA00019077"/>
    </source>
</evidence>
<proteinExistence type="inferred from homology"/>
<keyword evidence="5" id="KW-0472">Membrane</keyword>
<evidence type="ECO:0000256" key="7">
    <source>
        <dbReference type="ARBA" id="ARBA00031445"/>
    </source>
</evidence>
<dbReference type="GO" id="GO:0009245">
    <property type="term" value="P:lipid A biosynthetic process"/>
    <property type="evidence" value="ECO:0007669"/>
    <property type="project" value="TreeGrafter"/>
</dbReference>
<evidence type="ECO:0000259" key="13">
    <source>
        <dbReference type="Pfam" id="PF04413"/>
    </source>
</evidence>
<dbReference type="AlphaFoldDB" id="A0A1C3K618"/>
<dbReference type="EC" id="2.4.99.12" evidence="3 11"/>
<dbReference type="GO" id="GO:0009244">
    <property type="term" value="P:lipopolysaccharide core region biosynthetic process"/>
    <property type="evidence" value="ECO:0007669"/>
    <property type="project" value="UniProtKB-UniRule"/>
</dbReference>
<evidence type="ECO:0000256" key="5">
    <source>
        <dbReference type="ARBA" id="ARBA00022519"/>
    </source>
</evidence>
<evidence type="ECO:0000256" key="9">
    <source>
        <dbReference type="PIRSR" id="PIRSR639901-1"/>
    </source>
</evidence>